<dbReference type="GO" id="GO:0032440">
    <property type="term" value="F:2-alkenal reductase [NAD(P)H] activity"/>
    <property type="evidence" value="ECO:0007669"/>
    <property type="project" value="UniProtKB-EC"/>
</dbReference>
<dbReference type="CDD" id="cd02248">
    <property type="entry name" value="Peptidase_C1A"/>
    <property type="match status" value="1"/>
</dbReference>
<dbReference type="KEGG" id="beq:BEWA_046670"/>
<dbReference type="InterPro" id="IPR000668">
    <property type="entry name" value="Peptidase_C1A_C"/>
</dbReference>
<dbReference type="InterPro" id="IPR013128">
    <property type="entry name" value="Peptidase_C1A"/>
</dbReference>
<dbReference type="InterPro" id="IPR025660">
    <property type="entry name" value="Pept_his_AS"/>
</dbReference>
<keyword evidence="4" id="KW-0325">Glycoprotein</keyword>
<reference evidence="6 7" key="1">
    <citation type="journal article" date="2012" name="BMC Genomics">
        <title>Comparative genomic analysis and phylogenetic position of Theileria equi.</title>
        <authorList>
            <person name="Kappmeyer L.S."/>
            <person name="Thiagarajan M."/>
            <person name="Herndon D.R."/>
            <person name="Ramsay J.D."/>
            <person name="Caler E."/>
            <person name="Djikeng A."/>
            <person name="Gillespie J.J."/>
            <person name="Lau A.O."/>
            <person name="Roalson E.H."/>
            <person name="Silva J.C."/>
            <person name="Silva M.G."/>
            <person name="Suarez C.E."/>
            <person name="Ueti M.W."/>
            <person name="Nene V.M."/>
            <person name="Mealey R.H."/>
            <person name="Knowles D.P."/>
            <person name="Brayton K.A."/>
        </authorList>
    </citation>
    <scope>NUCLEOTIDE SEQUENCE [LARGE SCALE GENOMIC DNA]</scope>
    <source>
        <strain evidence="6 7">WA</strain>
    </source>
</reference>
<comment type="similarity">
    <text evidence="1">Belongs to the peptidase C1 family.</text>
</comment>
<dbReference type="PROSITE" id="PS00139">
    <property type="entry name" value="THIOL_PROTEASE_CYS"/>
    <property type="match status" value="1"/>
</dbReference>
<dbReference type="VEuPathDB" id="PiroplasmaDB:BEWA_046670"/>
<dbReference type="EMBL" id="ACOU01000007">
    <property type="protein sequence ID" value="EKX72203.1"/>
    <property type="molecule type" value="Genomic_DNA"/>
</dbReference>
<evidence type="ECO:0000256" key="1">
    <source>
        <dbReference type="ARBA" id="ARBA00008455"/>
    </source>
</evidence>
<dbReference type="OrthoDB" id="190265at2759"/>
<evidence type="ECO:0000313" key="7">
    <source>
        <dbReference type="Proteomes" id="UP000031512"/>
    </source>
</evidence>
<dbReference type="GO" id="GO:0008234">
    <property type="term" value="F:cysteine-type peptidase activity"/>
    <property type="evidence" value="ECO:0007669"/>
    <property type="project" value="InterPro"/>
</dbReference>
<comment type="caution">
    <text evidence="6">The sequence shown here is derived from an EMBL/GenBank/DDBJ whole genome shotgun (WGS) entry which is preliminary data.</text>
</comment>
<evidence type="ECO:0000256" key="3">
    <source>
        <dbReference type="ARBA" id="ARBA00023157"/>
    </source>
</evidence>
<evidence type="ECO:0000256" key="2">
    <source>
        <dbReference type="ARBA" id="ARBA00023145"/>
    </source>
</evidence>
<proteinExistence type="inferred from homology"/>
<dbReference type="STRING" id="1537102.L1LAL5"/>
<dbReference type="Gene3D" id="3.90.70.10">
    <property type="entry name" value="Cysteine proteinases"/>
    <property type="match status" value="1"/>
</dbReference>
<dbReference type="Pfam" id="PF00112">
    <property type="entry name" value="Peptidase_C1"/>
    <property type="match status" value="1"/>
</dbReference>
<dbReference type="PANTHER" id="PTHR12411">
    <property type="entry name" value="CYSTEINE PROTEASE FAMILY C1-RELATED"/>
    <property type="match status" value="1"/>
</dbReference>
<dbReference type="PROSITE" id="PS00639">
    <property type="entry name" value="THIOL_PROTEASE_HIS"/>
    <property type="match status" value="1"/>
</dbReference>
<dbReference type="GO" id="GO:0006508">
    <property type="term" value="P:proteolysis"/>
    <property type="evidence" value="ECO:0007669"/>
    <property type="project" value="UniProtKB-KW"/>
</dbReference>
<dbReference type="EC" id="1.3.1.74" evidence="6"/>
<dbReference type="RefSeq" id="XP_004831655.1">
    <property type="nucleotide sequence ID" value="XM_004831598.1"/>
</dbReference>
<dbReference type="PROSITE" id="PS00640">
    <property type="entry name" value="THIOL_PROTEASE_ASN"/>
    <property type="match status" value="1"/>
</dbReference>
<evidence type="ECO:0000256" key="4">
    <source>
        <dbReference type="ARBA" id="ARBA00023180"/>
    </source>
</evidence>
<dbReference type="SUPFAM" id="SSF54001">
    <property type="entry name" value="Cysteine proteinases"/>
    <property type="match status" value="1"/>
</dbReference>
<keyword evidence="2" id="KW-0865">Zymogen</keyword>
<name>L1LAL5_THEEQ</name>
<accession>L1LAL5</accession>
<dbReference type="Proteomes" id="UP000031512">
    <property type="component" value="Unassembled WGS sequence"/>
</dbReference>
<dbReference type="eggNOG" id="KOG1543">
    <property type="taxonomic scope" value="Eukaryota"/>
</dbReference>
<evidence type="ECO:0000259" key="5">
    <source>
        <dbReference type="SMART" id="SM00645"/>
    </source>
</evidence>
<gene>
    <name evidence="6" type="ORF">BEWA_046670</name>
</gene>
<evidence type="ECO:0000313" key="6">
    <source>
        <dbReference type="EMBL" id="EKX72203.1"/>
    </source>
</evidence>
<dbReference type="InterPro" id="IPR039417">
    <property type="entry name" value="Peptidase_C1A_papain-like"/>
</dbReference>
<keyword evidence="6" id="KW-0560">Oxidoreductase</keyword>
<organism evidence="6 7">
    <name type="scientific">Theileria equi strain WA</name>
    <dbReference type="NCBI Taxonomy" id="1537102"/>
    <lineage>
        <taxon>Eukaryota</taxon>
        <taxon>Sar</taxon>
        <taxon>Alveolata</taxon>
        <taxon>Apicomplexa</taxon>
        <taxon>Aconoidasida</taxon>
        <taxon>Piroplasmida</taxon>
        <taxon>Theileriidae</taxon>
        <taxon>Theileria</taxon>
    </lineage>
</organism>
<sequence length="400" mass="45614">MVQKMVDELAKYNINVLDQETFSTCMKATQNCSCIDKRTKVVSHITKDELSALHDIIGFLGDDMNAEFEVDLLLKFKRFNLEYERHPCDFAELKKIYYTFRKDAILIETHNRNPDRLYNMGYNRRTGMVVDYTPEVDVGYGDLFKDPKKDIGSGQYSLKGSFRQSLHEKYTPLPFDRTEIAKVPKATFTWQDKGYVAPALNQGICGICWGMSSIATLETFMAVKRQRFEPFSVQQLLDCVSQNHTCLGGAMEPTAEYIKTHKMCTEDEYPYTGQKGACDDKKCKTETLINEIAFIGYKGAKDFLQNHGAFSIDVDIPREFTHYESGVFNTTGPKYIRHAMTVVGYGRDTDRNVDYWIVKNSWGTDWGEDGFVRILDEPINGPDGTQTSFCGVTERASGFL</sequence>
<keyword evidence="7" id="KW-1185">Reference proteome</keyword>
<dbReference type="AlphaFoldDB" id="L1LAL5"/>
<dbReference type="GeneID" id="15805020"/>
<dbReference type="InterPro" id="IPR038765">
    <property type="entry name" value="Papain-like_cys_pep_sf"/>
</dbReference>
<dbReference type="PRINTS" id="PR00705">
    <property type="entry name" value="PAPAIN"/>
</dbReference>
<dbReference type="InterPro" id="IPR025661">
    <property type="entry name" value="Pept_asp_AS"/>
</dbReference>
<dbReference type="SMART" id="SM00645">
    <property type="entry name" value="Pept_C1"/>
    <property type="match status" value="1"/>
</dbReference>
<keyword evidence="6" id="KW-0378">Hydrolase</keyword>
<protein>
    <submittedName>
        <fullName evidence="6">Papain family cysteine protease family member protein</fullName>
        <ecNumber evidence="6">1.3.1.74</ecNumber>
    </submittedName>
</protein>
<dbReference type="InterPro" id="IPR000169">
    <property type="entry name" value="Pept_cys_AS"/>
</dbReference>
<keyword evidence="3" id="KW-1015">Disulfide bond</keyword>
<feature type="domain" description="Peptidase C1A papain C-terminal" evidence="5">
    <location>
        <begin position="184"/>
        <end position="393"/>
    </location>
</feature>
<keyword evidence="6" id="KW-0645">Protease</keyword>